<name>A0A918IE93_9ACTN</name>
<proteinExistence type="predicted"/>
<evidence type="ECO:0000256" key="1">
    <source>
        <dbReference type="SAM" id="MobiDB-lite"/>
    </source>
</evidence>
<dbReference type="AlphaFoldDB" id="A0A918IE93"/>
<feature type="region of interest" description="Disordered" evidence="1">
    <location>
        <begin position="111"/>
        <end position="164"/>
    </location>
</feature>
<organism evidence="2 3">
    <name type="scientific">Streptomyces filipinensis</name>
    <dbReference type="NCBI Taxonomy" id="66887"/>
    <lineage>
        <taxon>Bacteria</taxon>
        <taxon>Bacillati</taxon>
        <taxon>Actinomycetota</taxon>
        <taxon>Actinomycetes</taxon>
        <taxon>Kitasatosporales</taxon>
        <taxon>Streptomycetaceae</taxon>
        <taxon>Streptomyces</taxon>
    </lineage>
</organism>
<feature type="region of interest" description="Disordered" evidence="1">
    <location>
        <begin position="1"/>
        <end position="56"/>
    </location>
</feature>
<accession>A0A918IE93</accession>
<reference evidence="2" key="1">
    <citation type="journal article" date="2014" name="Int. J. Syst. Evol. Microbiol.">
        <title>Complete genome sequence of Corynebacterium casei LMG S-19264T (=DSM 44701T), isolated from a smear-ripened cheese.</title>
        <authorList>
            <consortium name="US DOE Joint Genome Institute (JGI-PGF)"/>
            <person name="Walter F."/>
            <person name="Albersmeier A."/>
            <person name="Kalinowski J."/>
            <person name="Ruckert C."/>
        </authorList>
    </citation>
    <scope>NUCLEOTIDE SEQUENCE</scope>
    <source>
        <strain evidence="2">JCM 4369</strain>
    </source>
</reference>
<protein>
    <submittedName>
        <fullName evidence="2">Uncharacterized protein</fullName>
    </submittedName>
</protein>
<gene>
    <name evidence="2" type="ORF">GCM10010260_50870</name>
</gene>
<dbReference type="Proteomes" id="UP000618795">
    <property type="component" value="Unassembled WGS sequence"/>
</dbReference>
<sequence>MHGDSSTSPSVRAACGSRHTTHPNGPERSAPRSAADEWPGRGGFGHAGPRRDQQELETAVRERIPLVVLVLVLPALHRALDDEGVCVIACPVDYSENLCLTDRLGSLSGPFRPAGPGSSDSPARPLADGSGGCRIRFGSRRTSARSRKAAPALTSVVPGAPRVS</sequence>
<evidence type="ECO:0000313" key="3">
    <source>
        <dbReference type="Proteomes" id="UP000618795"/>
    </source>
</evidence>
<keyword evidence="3" id="KW-1185">Reference proteome</keyword>
<evidence type="ECO:0000313" key="2">
    <source>
        <dbReference type="EMBL" id="GGV07065.1"/>
    </source>
</evidence>
<comment type="caution">
    <text evidence="2">The sequence shown here is derived from an EMBL/GenBank/DDBJ whole genome shotgun (WGS) entry which is preliminary data.</text>
</comment>
<feature type="compositionally biased region" description="Polar residues" evidence="1">
    <location>
        <begin position="1"/>
        <end position="10"/>
    </location>
</feature>
<reference evidence="2" key="2">
    <citation type="submission" date="2020-09" db="EMBL/GenBank/DDBJ databases">
        <authorList>
            <person name="Sun Q."/>
            <person name="Ohkuma M."/>
        </authorList>
    </citation>
    <scope>NUCLEOTIDE SEQUENCE</scope>
    <source>
        <strain evidence="2">JCM 4369</strain>
    </source>
</reference>
<dbReference type="EMBL" id="BMTD01000012">
    <property type="protein sequence ID" value="GGV07065.1"/>
    <property type="molecule type" value="Genomic_DNA"/>
</dbReference>
<feature type="compositionally biased region" description="Basic residues" evidence="1">
    <location>
        <begin position="137"/>
        <end position="148"/>
    </location>
</feature>